<sequence length="98" mass="11470">MKEGEARKLLNELFERHNVPWIATIFYPKPITNKLAHLTMLEGSITVKKITKGTFNSLHSGECWIEFYGLPSPTDVRHEFRHYLEELGVEYVRRKPGQ</sequence>
<dbReference type="EMBL" id="BARS01039405">
    <property type="protein sequence ID" value="GAG18528.1"/>
    <property type="molecule type" value="Genomic_DNA"/>
</dbReference>
<accession>X0W1M2</accession>
<proteinExistence type="predicted"/>
<reference evidence="1" key="1">
    <citation type="journal article" date="2014" name="Front. Microbiol.">
        <title>High frequency of phylogenetically diverse reductive dehalogenase-homologous genes in deep subseafloor sedimentary metagenomes.</title>
        <authorList>
            <person name="Kawai M."/>
            <person name="Futagami T."/>
            <person name="Toyoda A."/>
            <person name="Takaki Y."/>
            <person name="Nishi S."/>
            <person name="Hori S."/>
            <person name="Arai W."/>
            <person name="Tsubouchi T."/>
            <person name="Morono Y."/>
            <person name="Uchiyama I."/>
            <person name="Ito T."/>
            <person name="Fujiyama A."/>
            <person name="Inagaki F."/>
            <person name="Takami H."/>
        </authorList>
    </citation>
    <scope>NUCLEOTIDE SEQUENCE</scope>
    <source>
        <strain evidence="1">Expedition CK06-06</strain>
    </source>
</reference>
<name>X0W1M2_9ZZZZ</name>
<dbReference type="AlphaFoldDB" id="X0W1M2"/>
<evidence type="ECO:0000313" key="1">
    <source>
        <dbReference type="EMBL" id="GAG18528.1"/>
    </source>
</evidence>
<protein>
    <submittedName>
        <fullName evidence="1">Uncharacterized protein</fullName>
    </submittedName>
</protein>
<organism evidence="1">
    <name type="scientific">marine sediment metagenome</name>
    <dbReference type="NCBI Taxonomy" id="412755"/>
    <lineage>
        <taxon>unclassified sequences</taxon>
        <taxon>metagenomes</taxon>
        <taxon>ecological metagenomes</taxon>
    </lineage>
</organism>
<gene>
    <name evidence="1" type="ORF">S01H1_60171</name>
</gene>
<comment type="caution">
    <text evidence="1">The sequence shown here is derived from an EMBL/GenBank/DDBJ whole genome shotgun (WGS) entry which is preliminary data.</text>
</comment>